<feature type="domain" description="Apple" evidence="4">
    <location>
        <begin position="25"/>
        <end position="93"/>
    </location>
</feature>
<comment type="caution">
    <text evidence="5">The sequence shown here is derived from an EMBL/GenBank/DDBJ whole genome shotgun (WGS) entry which is preliminary data.</text>
</comment>
<keyword evidence="6" id="KW-1185">Reference proteome</keyword>
<dbReference type="Pfam" id="PF00024">
    <property type="entry name" value="PAN_1"/>
    <property type="match status" value="2"/>
</dbReference>
<evidence type="ECO:0000313" key="5">
    <source>
        <dbReference type="EMBL" id="KAK8018322.1"/>
    </source>
</evidence>
<dbReference type="Proteomes" id="UP001396898">
    <property type="component" value="Unassembled WGS sequence"/>
</dbReference>
<sequence>MWTTGIFLILNLAAALAGAQTNNDCVNGTAIGSIQKRTTSVDVPTVEDCADACARANPRCTAATFDGKSCALHNETGSSLTAPDPNPKFQAVVGIPKESTSNCRQIIQATTKQTINSVQFNLMCGSSLGSESLLNSFASSFQDCMGQCAQTSMCKAVSFNADQTLGFQNCFLKSKSSKSALSVATMLDTAMVVKPKDPQVDNKKVENENEDEDSKETENTDTNIMIIIAVSVSGFVMLLSLGLLCWWVHRRRTHQKRLESLPVGVVPISNRDRMDEKYGMRTSVDWDEFDRKSMLSGKAETVGKSTPVYEIRRKGDSYQ</sequence>
<proteinExistence type="predicted"/>
<evidence type="ECO:0000256" key="2">
    <source>
        <dbReference type="SAM" id="Phobius"/>
    </source>
</evidence>
<feature type="domain" description="Apple" evidence="4">
    <location>
        <begin position="103"/>
        <end position="196"/>
    </location>
</feature>
<organism evidence="5 6">
    <name type="scientific">Apiospora marii</name>
    <dbReference type="NCBI Taxonomy" id="335849"/>
    <lineage>
        <taxon>Eukaryota</taxon>
        <taxon>Fungi</taxon>
        <taxon>Dikarya</taxon>
        <taxon>Ascomycota</taxon>
        <taxon>Pezizomycotina</taxon>
        <taxon>Sordariomycetes</taxon>
        <taxon>Xylariomycetidae</taxon>
        <taxon>Amphisphaeriales</taxon>
        <taxon>Apiosporaceae</taxon>
        <taxon>Apiospora</taxon>
    </lineage>
</organism>
<evidence type="ECO:0000259" key="4">
    <source>
        <dbReference type="PROSITE" id="PS50948"/>
    </source>
</evidence>
<protein>
    <recommendedName>
        <fullName evidence="4">Apple domain-containing protein</fullName>
    </recommendedName>
</protein>
<evidence type="ECO:0000256" key="1">
    <source>
        <dbReference type="SAM" id="MobiDB-lite"/>
    </source>
</evidence>
<gene>
    <name evidence="5" type="ORF">PG991_007512</name>
</gene>
<keyword evidence="3" id="KW-0732">Signal</keyword>
<feature type="compositionally biased region" description="Basic and acidic residues" evidence="1">
    <location>
        <begin position="195"/>
        <end position="207"/>
    </location>
</feature>
<feature type="chain" id="PRO_5045365910" description="Apple domain-containing protein" evidence="3">
    <location>
        <begin position="20"/>
        <end position="319"/>
    </location>
</feature>
<dbReference type="SMART" id="SM00473">
    <property type="entry name" value="PAN_AP"/>
    <property type="match status" value="2"/>
</dbReference>
<keyword evidence="2" id="KW-0812">Transmembrane</keyword>
<evidence type="ECO:0000313" key="6">
    <source>
        <dbReference type="Proteomes" id="UP001396898"/>
    </source>
</evidence>
<keyword evidence="2" id="KW-1133">Transmembrane helix</keyword>
<dbReference type="InterPro" id="IPR003609">
    <property type="entry name" value="Pan_app"/>
</dbReference>
<keyword evidence="2" id="KW-0472">Membrane</keyword>
<dbReference type="PROSITE" id="PS50948">
    <property type="entry name" value="PAN"/>
    <property type="match status" value="2"/>
</dbReference>
<evidence type="ECO:0000256" key="3">
    <source>
        <dbReference type="SAM" id="SignalP"/>
    </source>
</evidence>
<name>A0ABR1RU07_9PEZI</name>
<feature type="transmembrane region" description="Helical" evidence="2">
    <location>
        <begin position="224"/>
        <end position="248"/>
    </location>
</feature>
<dbReference type="EMBL" id="JAQQWI010000010">
    <property type="protein sequence ID" value="KAK8018322.1"/>
    <property type="molecule type" value="Genomic_DNA"/>
</dbReference>
<dbReference type="Gene3D" id="3.50.4.10">
    <property type="entry name" value="Hepatocyte Growth Factor"/>
    <property type="match status" value="2"/>
</dbReference>
<feature type="signal peptide" evidence="3">
    <location>
        <begin position="1"/>
        <end position="19"/>
    </location>
</feature>
<accession>A0ABR1RU07</accession>
<feature type="region of interest" description="Disordered" evidence="1">
    <location>
        <begin position="195"/>
        <end position="218"/>
    </location>
</feature>
<reference evidence="5 6" key="1">
    <citation type="submission" date="2023-01" db="EMBL/GenBank/DDBJ databases">
        <title>Analysis of 21 Apiospora genomes using comparative genomics revels a genus with tremendous synthesis potential of carbohydrate active enzymes and secondary metabolites.</title>
        <authorList>
            <person name="Sorensen T."/>
        </authorList>
    </citation>
    <scope>NUCLEOTIDE SEQUENCE [LARGE SCALE GENOMIC DNA]</scope>
    <source>
        <strain evidence="5 6">CBS 20057</strain>
    </source>
</reference>